<dbReference type="Proteomes" id="UP000254174">
    <property type="component" value="Unassembled WGS sequence"/>
</dbReference>
<proteinExistence type="predicted"/>
<evidence type="ECO:0000259" key="1">
    <source>
        <dbReference type="Pfam" id="PF24489"/>
    </source>
</evidence>
<feature type="domain" description="Tip attachment protein J second Ig-like" evidence="1">
    <location>
        <begin position="2"/>
        <end position="81"/>
    </location>
</feature>
<dbReference type="PANTHER" id="PTHR36251:SF2">
    <property type="entry name" value="GIFSY-2 PROPHAGE HOST SPECIFICITY PROTEIN J, PHAGE LAMBDA"/>
    <property type="match status" value="1"/>
</dbReference>
<dbReference type="InterPro" id="IPR053171">
    <property type="entry name" value="Viral_Tip_Attach_Protein"/>
</dbReference>
<sequence length="85" mass="9382">MYDPTVQFECWFSEAKIADAAQVETSARYLGTGSQWSVSGPHIKPGKDFWFYVRSVNLVGKSAFVEASGRASNDAAAIWNFSGKR</sequence>
<organism evidence="2 3">
    <name type="scientific">Escherichia coli</name>
    <dbReference type="NCBI Taxonomy" id="562"/>
    <lineage>
        <taxon>Bacteria</taxon>
        <taxon>Pseudomonadati</taxon>
        <taxon>Pseudomonadota</taxon>
        <taxon>Gammaproteobacteria</taxon>
        <taxon>Enterobacterales</taxon>
        <taxon>Enterobacteriaceae</taxon>
        <taxon>Escherichia</taxon>
    </lineage>
</organism>
<dbReference type="PANTHER" id="PTHR36251">
    <property type="entry name" value="FELS-1 PROPHAGE HOST SPECIFICITY PROTEIN-RELATED"/>
    <property type="match status" value="1"/>
</dbReference>
<name>A0A377DEQ3_ECOLX</name>
<dbReference type="AlphaFoldDB" id="A0A377DEQ3"/>
<dbReference type="InterPro" id="IPR057587">
    <property type="entry name" value="GpJ_Ig_second"/>
</dbReference>
<accession>A0A377DEQ3</accession>
<dbReference type="EMBL" id="UGFC01000006">
    <property type="protein sequence ID" value="STM19453.1"/>
    <property type="molecule type" value="Genomic_DNA"/>
</dbReference>
<reference evidence="2 3" key="1">
    <citation type="submission" date="2018-06" db="EMBL/GenBank/DDBJ databases">
        <authorList>
            <consortium name="Pathogen Informatics"/>
            <person name="Doyle S."/>
        </authorList>
    </citation>
    <scope>NUCLEOTIDE SEQUENCE [LARGE SCALE GENOMIC DNA]</scope>
    <source>
        <strain evidence="2 3">NCTC7922</strain>
    </source>
</reference>
<dbReference type="Pfam" id="PF24489">
    <property type="entry name" value="Ig_J_second"/>
    <property type="match status" value="1"/>
</dbReference>
<protein>
    <submittedName>
        <fullName evidence="2">Putative host specificity protein</fullName>
    </submittedName>
</protein>
<evidence type="ECO:0000313" key="2">
    <source>
        <dbReference type="EMBL" id="STM19453.1"/>
    </source>
</evidence>
<evidence type="ECO:0000313" key="3">
    <source>
        <dbReference type="Proteomes" id="UP000254174"/>
    </source>
</evidence>
<gene>
    <name evidence="2" type="ORF">NCTC7922_05546</name>
</gene>